<dbReference type="GO" id="GO:0005737">
    <property type="term" value="C:cytoplasm"/>
    <property type="evidence" value="ECO:0007669"/>
    <property type="project" value="UniProtKB-SubCell"/>
</dbReference>
<protein>
    <recommendedName>
        <fullName evidence="8">Probable molybdenum cofactor guanylyltransferase</fullName>
        <shortName evidence="8">MoCo guanylyltransferase</shortName>
        <ecNumber evidence="8">2.7.7.77</ecNumber>
    </recommendedName>
    <alternativeName>
        <fullName evidence="8">GTP:molybdopterin guanylyltransferase</fullName>
    </alternativeName>
    <alternativeName>
        <fullName evidence="8">Mo-MPT guanylyltransferase</fullName>
    </alternativeName>
    <alternativeName>
        <fullName evidence="8">Molybdopterin guanylyltransferase</fullName>
    </alternativeName>
    <alternativeName>
        <fullName evidence="8">Molybdopterin-guanine dinucleotide synthase</fullName>
        <shortName evidence="8">MGD synthase</shortName>
    </alternativeName>
</protein>
<dbReference type="GO" id="GO:0005525">
    <property type="term" value="F:GTP binding"/>
    <property type="evidence" value="ECO:0007669"/>
    <property type="project" value="UniProtKB-UniRule"/>
</dbReference>
<comment type="domain">
    <text evidence="8">The N-terminal domain determines nucleotide recognition and specific binding, while the C-terminal domain determines the specific binding to the target protein.</text>
</comment>
<dbReference type="SUPFAM" id="SSF53448">
    <property type="entry name" value="Nucleotide-diphospho-sugar transferases"/>
    <property type="match status" value="1"/>
</dbReference>
<dbReference type="Proteomes" id="UP000216446">
    <property type="component" value="Unassembled WGS sequence"/>
</dbReference>
<keyword evidence="6 8" id="KW-0342">GTP-binding</keyword>
<keyword evidence="3 8" id="KW-0479">Metal-binding</keyword>
<dbReference type="InParanoid" id="A0A259U281"/>
<dbReference type="PANTHER" id="PTHR19136">
    <property type="entry name" value="MOLYBDENUM COFACTOR GUANYLYLTRANSFERASE"/>
    <property type="match status" value="1"/>
</dbReference>
<dbReference type="RefSeq" id="WP_094549893.1">
    <property type="nucleotide sequence ID" value="NZ_MQWB01000001.1"/>
</dbReference>
<organism evidence="10 11">
    <name type="scientific">Rubricoccus marinus</name>
    <dbReference type="NCBI Taxonomy" id="716817"/>
    <lineage>
        <taxon>Bacteria</taxon>
        <taxon>Pseudomonadati</taxon>
        <taxon>Rhodothermota</taxon>
        <taxon>Rhodothermia</taxon>
        <taxon>Rhodothermales</taxon>
        <taxon>Rubricoccaceae</taxon>
        <taxon>Rubricoccus</taxon>
    </lineage>
</organism>
<dbReference type="InterPro" id="IPR025877">
    <property type="entry name" value="MobA-like_NTP_Trfase"/>
</dbReference>
<sequence length="189" mass="19579">MLTPSNVTALILAGGKSRRFGSDKALADVGGLSFVERVFMALEPLASRVLIATGPTPRPYPVRAEVVTDSVPDGGPLAGLAAGLAATQTPWLLAAAVDMPHLTPEALTPLLEAASGDADAFIAQEPGDRMQPVCGLWRVEAVAPVVEEQIARGDLAMFALLDLLTVHGVALDAAAMRNVNLPPASELEP</sequence>
<dbReference type="InterPro" id="IPR013482">
    <property type="entry name" value="Molybde_CF_guanTrfase"/>
</dbReference>
<dbReference type="FunCoup" id="A0A259U281">
    <property type="interactions" value="64"/>
</dbReference>
<comment type="cofactor">
    <cofactor evidence="8">
        <name>Mg(2+)</name>
        <dbReference type="ChEBI" id="CHEBI:18420"/>
    </cofactor>
</comment>
<evidence type="ECO:0000256" key="7">
    <source>
        <dbReference type="ARBA" id="ARBA00023150"/>
    </source>
</evidence>
<dbReference type="AlphaFoldDB" id="A0A259U281"/>
<dbReference type="CDD" id="cd02503">
    <property type="entry name" value="MobA"/>
    <property type="match status" value="1"/>
</dbReference>
<evidence type="ECO:0000313" key="11">
    <source>
        <dbReference type="Proteomes" id="UP000216446"/>
    </source>
</evidence>
<keyword evidence="4 8" id="KW-0547">Nucleotide-binding</keyword>
<comment type="catalytic activity">
    <reaction evidence="8">
        <text>Mo-molybdopterin + GTP + H(+) = Mo-molybdopterin guanine dinucleotide + diphosphate</text>
        <dbReference type="Rhea" id="RHEA:34243"/>
        <dbReference type="ChEBI" id="CHEBI:15378"/>
        <dbReference type="ChEBI" id="CHEBI:33019"/>
        <dbReference type="ChEBI" id="CHEBI:37565"/>
        <dbReference type="ChEBI" id="CHEBI:71302"/>
        <dbReference type="ChEBI" id="CHEBI:71310"/>
        <dbReference type="EC" id="2.7.7.77"/>
    </reaction>
</comment>
<dbReference type="GO" id="GO:0046872">
    <property type="term" value="F:metal ion binding"/>
    <property type="evidence" value="ECO:0007669"/>
    <property type="project" value="UniProtKB-KW"/>
</dbReference>
<evidence type="ECO:0000259" key="9">
    <source>
        <dbReference type="Pfam" id="PF12804"/>
    </source>
</evidence>
<gene>
    <name evidence="8" type="primary">mobA</name>
    <name evidence="10" type="ORF">BSZ36_13735</name>
</gene>
<evidence type="ECO:0000256" key="3">
    <source>
        <dbReference type="ARBA" id="ARBA00022723"/>
    </source>
</evidence>
<dbReference type="GO" id="GO:0006777">
    <property type="term" value="P:Mo-molybdopterin cofactor biosynthetic process"/>
    <property type="evidence" value="ECO:0007669"/>
    <property type="project" value="UniProtKB-KW"/>
</dbReference>
<comment type="similarity">
    <text evidence="8">Belongs to the MobA family.</text>
</comment>
<name>A0A259U281_9BACT</name>
<dbReference type="EC" id="2.7.7.77" evidence="8"/>
<keyword evidence="11" id="KW-1185">Reference proteome</keyword>
<evidence type="ECO:0000256" key="4">
    <source>
        <dbReference type="ARBA" id="ARBA00022741"/>
    </source>
</evidence>
<evidence type="ECO:0000256" key="2">
    <source>
        <dbReference type="ARBA" id="ARBA00022679"/>
    </source>
</evidence>
<comment type="caution">
    <text evidence="8">Lacks conserved residue(s) required for the propagation of feature annotation.</text>
</comment>
<evidence type="ECO:0000256" key="5">
    <source>
        <dbReference type="ARBA" id="ARBA00022842"/>
    </source>
</evidence>
<evidence type="ECO:0000256" key="8">
    <source>
        <dbReference type="HAMAP-Rule" id="MF_00316"/>
    </source>
</evidence>
<feature type="binding site" evidence="8">
    <location>
        <position position="98"/>
    </location>
    <ligand>
        <name>Mg(2+)</name>
        <dbReference type="ChEBI" id="CHEBI:18420"/>
    </ligand>
</feature>
<evidence type="ECO:0000256" key="6">
    <source>
        <dbReference type="ARBA" id="ARBA00023134"/>
    </source>
</evidence>
<dbReference type="GO" id="GO:0061603">
    <property type="term" value="F:molybdenum cofactor guanylyltransferase activity"/>
    <property type="evidence" value="ECO:0007669"/>
    <property type="project" value="UniProtKB-EC"/>
</dbReference>
<reference evidence="10 11" key="1">
    <citation type="submission" date="2016-11" db="EMBL/GenBank/DDBJ databases">
        <title>Study of marine rhodopsin-containing bacteria.</title>
        <authorList>
            <person name="Yoshizawa S."/>
            <person name="Kumagai Y."/>
            <person name="Kogure K."/>
        </authorList>
    </citation>
    <scope>NUCLEOTIDE SEQUENCE [LARGE SCALE GENOMIC DNA]</scope>
    <source>
        <strain evidence="10 11">SG-29</strain>
    </source>
</reference>
<feature type="binding site" evidence="8">
    <location>
        <position position="98"/>
    </location>
    <ligand>
        <name>GTP</name>
        <dbReference type="ChEBI" id="CHEBI:37565"/>
    </ligand>
</feature>
<dbReference type="Pfam" id="PF12804">
    <property type="entry name" value="NTP_transf_3"/>
    <property type="match status" value="1"/>
</dbReference>
<dbReference type="EMBL" id="MQWB01000001">
    <property type="protein sequence ID" value="OZC03948.1"/>
    <property type="molecule type" value="Genomic_DNA"/>
</dbReference>
<feature type="binding site" evidence="8">
    <location>
        <position position="24"/>
    </location>
    <ligand>
        <name>GTP</name>
        <dbReference type="ChEBI" id="CHEBI:37565"/>
    </ligand>
</feature>
<feature type="binding site" evidence="8">
    <location>
        <begin position="12"/>
        <end position="14"/>
    </location>
    <ligand>
        <name>GTP</name>
        <dbReference type="ChEBI" id="CHEBI:37565"/>
    </ligand>
</feature>
<dbReference type="PANTHER" id="PTHR19136:SF81">
    <property type="entry name" value="MOLYBDENUM COFACTOR GUANYLYLTRANSFERASE"/>
    <property type="match status" value="1"/>
</dbReference>
<keyword evidence="2 8" id="KW-0808">Transferase</keyword>
<feature type="binding site" evidence="8">
    <location>
        <position position="69"/>
    </location>
    <ligand>
        <name>GTP</name>
        <dbReference type="ChEBI" id="CHEBI:37565"/>
    </ligand>
</feature>
<keyword evidence="1 8" id="KW-0963">Cytoplasm</keyword>
<dbReference type="Gene3D" id="3.90.550.10">
    <property type="entry name" value="Spore Coat Polysaccharide Biosynthesis Protein SpsA, Chain A"/>
    <property type="match status" value="1"/>
</dbReference>
<dbReference type="InterPro" id="IPR029044">
    <property type="entry name" value="Nucleotide-diphossugar_trans"/>
</dbReference>
<dbReference type="OrthoDB" id="9788394at2"/>
<evidence type="ECO:0000313" key="10">
    <source>
        <dbReference type="EMBL" id="OZC03948.1"/>
    </source>
</evidence>
<proteinExistence type="inferred from homology"/>
<feature type="domain" description="MobA-like NTP transferase" evidence="9">
    <location>
        <begin position="9"/>
        <end position="147"/>
    </location>
</feature>
<comment type="caution">
    <text evidence="10">The sequence shown here is derived from an EMBL/GenBank/DDBJ whole genome shotgun (WGS) entry which is preliminary data.</text>
</comment>
<dbReference type="HAMAP" id="MF_00316">
    <property type="entry name" value="MobA"/>
    <property type="match status" value="1"/>
</dbReference>
<keyword evidence="7 8" id="KW-0501">Molybdenum cofactor biosynthesis</keyword>
<evidence type="ECO:0000256" key="1">
    <source>
        <dbReference type="ARBA" id="ARBA00022490"/>
    </source>
</evidence>
<comment type="subcellular location">
    <subcellularLocation>
        <location evidence="8">Cytoplasm</location>
    </subcellularLocation>
</comment>
<keyword evidence="5 8" id="KW-0460">Magnesium</keyword>
<accession>A0A259U281</accession>
<comment type="function">
    <text evidence="8">Transfers a GMP moiety from GTP to Mo-molybdopterin (Mo-MPT) cofactor (Moco or molybdenum cofactor) to form Mo-molybdopterin guanine dinucleotide (Mo-MGD) cofactor.</text>
</comment>